<organism evidence="1 2">
    <name type="scientific">Eumeta variegata</name>
    <name type="common">Bagworm moth</name>
    <name type="synonym">Eumeta japonica</name>
    <dbReference type="NCBI Taxonomy" id="151549"/>
    <lineage>
        <taxon>Eukaryota</taxon>
        <taxon>Metazoa</taxon>
        <taxon>Ecdysozoa</taxon>
        <taxon>Arthropoda</taxon>
        <taxon>Hexapoda</taxon>
        <taxon>Insecta</taxon>
        <taxon>Pterygota</taxon>
        <taxon>Neoptera</taxon>
        <taxon>Endopterygota</taxon>
        <taxon>Lepidoptera</taxon>
        <taxon>Glossata</taxon>
        <taxon>Ditrysia</taxon>
        <taxon>Tineoidea</taxon>
        <taxon>Psychidae</taxon>
        <taxon>Oiketicinae</taxon>
        <taxon>Eumeta</taxon>
    </lineage>
</organism>
<sequence>MATLGVHPTGGLAFCLLKSKKHFLNSRWKDVSNLEEESHACSFSARTTTIWMEIAVWDDFPLRGLSTLLRAWASVGSVPRVGRKSIKPYKIPAAPPDASARPVEAERAYVRHEREASRKAARTGPRLTDRYSYAPACTLLAQAHAGDAAIYK</sequence>
<gene>
    <name evidence="1" type="ORF">EVAR_879_1</name>
</gene>
<evidence type="ECO:0000313" key="1">
    <source>
        <dbReference type="EMBL" id="GBP00273.1"/>
    </source>
</evidence>
<dbReference type="EMBL" id="BGZK01000005">
    <property type="protein sequence ID" value="GBP00273.1"/>
    <property type="molecule type" value="Genomic_DNA"/>
</dbReference>
<evidence type="ECO:0000313" key="2">
    <source>
        <dbReference type="Proteomes" id="UP000299102"/>
    </source>
</evidence>
<dbReference type="AlphaFoldDB" id="A0A4C1SDM3"/>
<comment type="caution">
    <text evidence="1">The sequence shown here is derived from an EMBL/GenBank/DDBJ whole genome shotgun (WGS) entry which is preliminary data.</text>
</comment>
<keyword evidence="2" id="KW-1185">Reference proteome</keyword>
<protein>
    <submittedName>
        <fullName evidence="1">Uncharacterized protein</fullName>
    </submittedName>
</protein>
<proteinExistence type="predicted"/>
<dbReference type="Proteomes" id="UP000299102">
    <property type="component" value="Unassembled WGS sequence"/>
</dbReference>
<name>A0A4C1SDM3_EUMVA</name>
<reference evidence="1 2" key="1">
    <citation type="journal article" date="2019" name="Commun. Biol.">
        <title>The bagworm genome reveals a unique fibroin gene that provides high tensile strength.</title>
        <authorList>
            <person name="Kono N."/>
            <person name="Nakamura H."/>
            <person name="Ohtoshi R."/>
            <person name="Tomita M."/>
            <person name="Numata K."/>
            <person name="Arakawa K."/>
        </authorList>
    </citation>
    <scope>NUCLEOTIDE SEQUENCE [LARGE SCALE GENOMIC DNA]</scope>
</reference>
<accession>A0A4C1SDM3</accession>